<dbReference type="InterPro" id="IPR036396">
    <property type="entry name" value="Cyt_P450_sf"/>
</dbReference>
<evidence type="ECO:0000313" key="9">
    <source>
        <dbReference type="Proteomes" id="UP000095283"/>
    </source>
</evidence>
<dbReference type="Pfam" id="PF00067">
    <property type="entry name" value="p450"/>
    <property type="match status" value="1"/>
</dbReference>
<keyword evidence="5 7" id="KW-0503">Monooxygenase</keyword>
<dbReference type="InterPro" id="IPR050196">
    <property type="entry name" value="Cytochrome_P450_Monoox"/>
</dbReference>
<dbReference type="Proteomes" id="UP000095283">
    <property type="component" value="Unplaced"/>
</dbReference>
<keyword evidence="8" id="KW-0732">Signal</keyword>
<feature type="chain" id="PRO_5009311322" evidence="8">
    <location>
        <begin position="20"/>
        <end position="175"/>
    </location>
</feature>
<accession>A0A1I7XLW7</accession>
<feature type="binding site" description="axial binding residue" evidence="6">
    <location>
        <position position="170"/>
    </location>
    <ligand>
        <name>heme</name>
        <dbReference type="ChEBI" id="CHEBI:30413"/>
    </ligand>
    <ligandPart>
        <name>Fe</name>
        <dbReference type="ChEBI" id="CHEBI:18248"/>
    </ligandPart>
</feature>
<evidence type="ECO:0000313" key="10">
    <source>
        <dbReference type="WBParaSite" id="Hba_18721"/>
    </source>
</evidence>
<dbReference type="AlphaFoldDB" id="A0A1I7XLW7"/>
<dbReference type="InterPro" id="IPR001128">
    <property type="entry name" value="Cyt_P450"/>
</dbReference>
<keyword evidence="3 6" id="KW-0349">Heme</keyword>
<dbReference type="GO" id="GO:0016705">
    <property type="term" value="F:oxidoreductase activity, acting on paired donors, with incorporation or reduction of molecular oxygen"/>
    <property type="evidence" value="ECO:0007669"/>
    <property type="project" value="InterPro"/>
</dbReference>
<dbReference type="InterPro" id="IPR002401">
    <property type="entry name" value="Cyt_P450_E_grp-I"/>
</dbReference>
<dbReference type="Gene3D" id="1.10.630.10">
    <property type="entry name" value="Cytochrome P450"/>
    <property type="match status" value="1"/>
</dbReference>
<name>A0A1I7XLW7_HETBA</name>
<dbReference type="WBParaSite" id="Hba_18721">
    <property type="protein sequence ID" value="Hba_18721"/>
    <property type="gene ID" value="Hba_18721"/>
</dbReference>
<dbReference type="PANTHER" id="PTHR24291:SF146">
    <property type="entry name" value="CYTOCHROME P450"/>
    <property type="match status" value="1"/>
</dbReference>
<keyword evidence="6 7" id="KW-0479">Metal-binding</keyword>
<evidence type="ECO:0000256" key="2">
    <source>
        <dbReference type="ARBA" id="ARBA00010617"/>
    </source>
</evidence>
<organism evidence="9 10">
    <name type="scientific">Heterorhabditis bacteriophora</name>
    <name type="common">Entomopathogenic nematode worm</name>
    <dbReference type="NCBI Taxonomy" id="37862"/>
    <lineage>
        <taxon>Eukaryota</taxon>
        <taxon>Metazoa</taxon>
        <taxon>Ecdysozoa</taxon>
        <taxon>Nematoda</taxon>
        <taxon>Chromadorea</taxon>
        <taxon>Rhabditida</taxon>
        <taxon>Rhabditina</taxon>
        <taxon>Rhabditomorpha</taxon>
        <taxon>Strongyloidea</taxon>
        <taxon>Heterorhabditidae</taxon>
        <taxon>Heterorhabditis</taxon>
    </lineage>
</organism>
<keyword evidence="9" id="KW-1185">Reference proteome</keyword>
<reference evidence="10" key="1">
    <citation type="submission" date="2016-11" db="UniProtKB">
        <authorList>
            <consortium name="WormBaseParasite"/>
        </authorList>
    </citation>
    <scope>IDENTIFICATION</scope>
</reference>
<dbReference type="PRINTS" id="PR00463">
    <property type="entry name" value="EP450I"/>
</dbReference>
<dbReference type="GO" id="GO:0005506">
    <property type="term" value="F:iron ion binding"/>
    <property type="evidence" value="ECO:0007669"/>
    <property type="project" value="InterPro"/>
</dbReference>
<comment type="similarity">
    <text evidence="2 7">Belongs to the cytochrome P450 family.</text>
</comment>
<dbReference type="PANTHER" id="PTHR24291">
    <property type="entry name" value="CYTOCHROME P450 FAMILY 4"/>
    <property type="match status" value="1"/>
</dbReference>
<evidence type="ECO:0000256" key="1">
    <source>
        <dbReference type="ARBA" id="ARBA00001971"/>
    </source>
</evidence>
<protein>
    <submittedName>
        <fullName evidence="10">Cytochrome P450</fullName>
    </submittedName>
</protein>
<evidence type="ECO:0000256" key="3">
    <source>
        <dbReference type="ARBA" id="ARBA00022617"/>
    </source>
</evidence>
<feature type="signal peptide" evidence="8">
    <location>
        <begin position="1"/>
        <end position="19"/>
    </location>
</feature>
<sequence length="175" mass="19731">MISPERFAVLSYLLRLVFQLTNNTTTGHDTTSSGIGFTMWWLGQKPECQQKVHDELDKVFVGLIITGDSDRQPTTDDLKQLVYLEKCVKESLRLAPSVPLIARRLAKDTIIGNTTLPEGLTVVIVPMTAQRDPRAYDIPEDFEPEHFDANRISGRDPYSYIPFSAGPRNCIGEKY</sequence>
<dbReference type="InterPro" id="IPR017972">
    <property type="entry name" value="Cyt_P450_CS"/>
</dbReference>
<evidence type="ECO:0000256" key="6">
    <source>
        <dbReference type="PIRSR" id="PIRSR602401-1"/>
    </source>
</evidence>
<proteinExistence type="inferred from homology"/>
<evidence type="ECO:0000256" key="5">
    <source>
        <dbReference type="ARBA" id="ARBA00023033"/>
    </source>
</evidence>
<keyword evidence="4 6" id="KW-0408">Iron</keyword>
<dbReference type="PROSITE" id="PS00086">
    <property type="entry name" value="CYTOCHROME_P450"/>
    <property type="match status" value="1"/>
</dbReference>
<evidence type="ECO:0000256" key="8">
    <source>
        <dbReference type="SAM" id="SignalP"/>
    </source>
</evidence>
<dbReference type="SUPFAM" id="SSF48264">
    <property type="entry name" value="Cytochrome P450"/>
    <property type="match status" value="1"/>
</dbReference>
<comment type="cofactor">
    <cofactor evidence="1 6">
        <name>heme</name>
        <dbReference type="ChEBI" id="CHEBI:30413"/>
    </cofactor>
</comment>
<dbReference type="GO" id="GO:0020037">
    <property type="term" value="F:heme binding"/>
    <property type="evidence" value="ECO:0007669"/>
    <property type="project" value="InterPro"/>
</dbReference>
<evidence type="ECO:0000256" key="7">
    <source>
        <dbReference type="RuleBase" id="RU000461"/>
    </source>
</evidence>
<evidence type="ECO:0000256" key="4">
    <source>
        <dbReference type="ARBA" id="ARBA00023004"/>
    </source>
</evidence>
<dbReference type="PRINTS" id="PR00385">
    <property type="entry name" value="P450"/>
</dbReference>
<dbReference type="GO" id="GO:0004497">
    <property type="term" value="F:monooxygenase activity"/>
    <property type="evidence" value="ECO:0007669"/>
    <property type="project" value="UniProtKB-KW"/>
</dbReference>
<keyword evidence="7" id="KW-0560">Oxidoreductase</keyword>